<dbReference type="Proteomes" id="UP000823399">
    <property type="component" value="Unassembled WGS sequence"/>
</dbReference>
<gene>
    <name evidence="1" type="ORF">F5147DRAFT_777609</name>
</gene>
<proteinExistence type="predicted"/>
<evidence type="ECO:0000313" key="1">
    <source>
        <dbReference type="EMBL" id="KAG2098763.1"/>
    </source>
</evidence>
<dbReference type="EMBL" id="JABBWM010000060">
    <property type="protein sequence ID" value="KAG2098763.1"/>
    <property type="molecule type" value="Genomic_DNA"/>
</dbReference>
<accession>A0A9P7EYW3</accession>
<sequence length="275" mass="31080">MKTVDLYDPFQKKRRMRSSAIAQHNLHVSSEDVVHSILEPGREERTYYNPFMVCSSMGEYLDVLSAHDGLQDGKRLKMVNSELADDDWSLDLGFPSSDYDRMTDNHDQQQSDMLDMQFPTLSDDDRSNGEMLDLGFPPQLDDEDVLDLGFDIDLCDPAGNTGMALDMGFDTYLADDSLDKGNNISPEEHPLEMGFEMDPVRVDPDQSFTVSRQDPVGYVIQWAVGDLREAMHQLQMDWAGNAMSPDEAFAREQVLDCTQELLLACQLMSISRLST</sequence>
<dbReference type="OrthoDB" id="2613981at2759"/>
<dbReference type="RefSeq" id="XP_041289011.1">
    <property type="nucleotide sequence ID" value="XM_041442005.1"/>
</dbReference>
<organism evidence="1 2">
    <name type="scientific">Suillus discolor</name>
    <dbReference type="NCBI Taxonomy" id="1912936"/>
    <lineage>
        <taxon>Eukaryota</taxon>
        <taxon>Fungi</taxon>
        <taxon>Dikarya</taxon>
        <taxon>Basidiomycota</taxon>
        <taxon>Agaricomycotina</taxon>
        <taxon>Agaricomycetes</taxon>
        <taxon>Agaricomycetidae</taxon>
        <taxon>Boletales</taxon>
        <taxon>Suillineae</taxon>
        <taxon>Suillaceae</taxon>
        <taxon>Suillus</taxon>
    </lineage>
</organism>
<dbReference type="GeneID" id="64704264"/>
<name>A0A9P7EYW3_9AGAM</name>
<keyword evidence="2" id="KW-1185">Reference proteome</keyword>
<comment type="caution">
    <text evidence="1">The sequence shown here is derived from an EMBL/GenBank/DDBJ whole genome shotgun (WGS) entry which is preliminary data.</text>
</comment>
<reference evidence="1" key="1">
    <citation type="journal article" date="2020" name="New Phytol.">
        <title>Comparative genomics reveals dynamic genome evolution in host specialist ectomycorrhizal fungi.</title>
        <authorList>
            <person name="Lofgren L.A."/>
            <person name="Nguyen N.H."/>
            <person name="Vilgalys R."/>
            <person name="Ruytinx J."/>
            <person name="Liao H.L."/>
            <person name="Branco S."/>
            <person name="Kuo A."/>
            <person name="LaButti K."/>
            <person name="Lipzen A."/>
            <person name="Andreopoulos W."/>
            <person name="Pangilinan J."/>
            <person name="Riley R."/>
            <person name="Hundley H."/>
            <person name="Na H."/>
            <person name="Barry K."/>
            <person name="Grigoriev I.V."/>
            <person name="Stajich J.E."/>
            <person name="Kennedy P.G."/>
        </authorList>
    </citation>
    <scope>NUCLEOTIDE SEQUENCE</scope>
    <source>
        <strain evidence="1">FC423</strain>
    </source>
</reference>
<evidence type="ECO:0000313" key="2">
    <source>
        <dbReference type="Proteomes" id="UP000823399"/>
    </source>
</evidence>
<protein>
    <submittedName>
        <fullName evidence="1">Uncharacterized protein</fullName>
    </submittedName>
</protein>
<dbReference type="AlphaFoldDB" id="A0A9P7EYW3"/>